<dbReference type="PANTHER" id="PTHR11728:SF1">
    <property type="entry name" value="GLYCEROL-3-PHOSPHATE DEHYDROGENASE [NAD(+)] 2, CHLOROPLASTIC"/>
    <property type="match status" value="1"/>
</dbReference>
<feature type="domain" description="Glycerol-3-phosphate dehydrogenase NAD-dependent N-terminal" evidence="12">
    <location>
        <begin position="5"/>
        <end position="159"/>
    </location>
</feature>
<evidence type="ECO:0000256" key="10">
    <source>
        <dbReference type="RuleBase" id="RU000437"/>
    </source>
</evidence>
<keyword evidence="9" id="KW-0547">Nucleotide-binding</keyword>
<keyword evidence="3 9" id="KW-0521">NADP</keyword>
<evidence type="ECO:0000256" key="5">
    <source>
        <dbReference type="ARBA" id="ARBA00023027"/>
    </source>
</evidence>
<accession>A0ABW8SIZ5</accession>
<keyword evidence="7 9" id="KW-0594">Phospholipid biosynthesis</keyword>
<dbReference type="NCBIfam" id="NF000941">
    <property type="entry name" value="PRK00094.1-3"/>
    <property type="match status" value="1"/>
</dbReference>
<comment type="catalytic activity">
    <reaction evidence="9 11">
        <text>sn-glycerol 3-phosphate + NADP(+) = dihydroxyacetone phosphate + NADPH + H(+)</text>
        <dbReference type="Rhea" id="RHEA:11096"/>
        <dbReference type="ChEBI" id="CHEBI:15378"/>
        <dbReference type="ChEBI" id="CHEBI:57597"/>
        <dbReference type="ChEBI" id="CHEBI:57642"/>
        <dbReference type="ChEBI" id="CHEBI:57783"/>
        <dbReference type="ChEBI" id="CHEBI:58349"/>
        <dbReference type="EC" id="1.1.1.94"/>
    </reaction>
</comment>
<proteinExistence type="inferred from homology"/>
<dbReference type="PRINTS" id="PR00077">
    <property type="entry name" value="GPDHDRGNASE"/>
</dbReference>
<dbReference type="Pfam" id="PF07479">
    <property type="entry name" value="NAD_Gly3P_dh_C"/>
    <property type="match status" value="1"/>
</dbReference>
<dbReference type="InterPro" id="IPR006109">
    <property type="entry name" value="G3P_DH_NAD-dep_C"/>
</dbReference>
<feature type="binding site" evidence="9">
    <location>
        <position position="254"/>
    </location>
    <ligand>
        <name>NADPH</name>
        <dbReference type="ChEBI" id="CHEBI:57783"/>
    </ligand>
</feature>
<evidence type="ECO:0000256" key="8">
    <source>
        <dbReference type="ARBA" id="ARBA00023264"/>
    </source>
</evidence>
<dbReference type="Gene3D" id="3.40.50.720">
    <property type="entry name" value="NAD(P)-binding Rossmann-like Domain"/>
    <property type="match status" value="1"/>
</dbReference>
<feature type="binding site" evidence="9">
    <location>
        <position position="190"/>
    </location>
    <ligand>
        <name>sn-glycerol 3-phosphate</name>
        <dbReference type="ChEBI" id="CHEBI:57597"/>
    </ligand>
</feature>
<dbReference type="Gene3D" id="1.10.1040.10">
    <property type="entry name" value="N-(1-d-carboxylethyl)-l-norvaline Dehydrogenase, domain 2"/>
    <property type="match status" value="1"/>
</dbReference>
<keyword evidence="9" id="KW-0963">Cytoplasm</keyword>
<feature type="binding site" evidence="9">
    <location>
        <position position="280"/>
    </location>
    <ligand>
        <name>NADPH</name>
        <dbReference type="ChEBI" id="CHEBI:57783"/>
    </ligand>
</feature>
<dbReference type="RefSeq" id="WP_406792092.1">
    <property type="nucleotide sequence ID" value="NZ_JBJHZX010000013.1"/>
</dbReference>
<feature type="binding site" evidence="9">
    <location>
        <position position="12"/>
    </location>
    <ligand>
        <name>NADPH</name>
        <dbReference type="ChEBI" id="CHEBI:57783"/>
    </ligand>
</feature>
<feature type="active site" description="Proton acceptor" evidence="9">
    <location>
        <position position="190"/>
    </location>
</feature>
<dbReference type="InterPro" id="IPR006168">
    <property type="entry name" value="G3P_DH_NAD-dep"/>
</dbReference>
<dbReference type="PANTHER" id="PTHR11728">
    <property type="entry name" value="GLYCEROL-3-PHOSPHATE DEHYDROGENASE"/>
    <property type="match status" value="1"/>
</dbReference>
<feature type="binding site" evidence="9">
    <location>
        <position position="137"/>
    </location>
    <ligand>
        <name>sn-glycerol 3-phosphate</name>
        <dbReference type="ChEBI" id="CHEBI:57597"/>
    </ligand>
</feature>
<evidence type="ECO:0000259" key="12">
    <source>
        <dbReference type="Pfam" id="PF01210"/>
    </source>
</evidence>
<sequence>MCLSVSFLGGGSFGTALSVMLAKKGIDVKLWDRKASIVEDINVKRENIQYLHGIVIPEEVKASSDVKEVIQKSDILVLSVPSQAVREICRNFKSFISQHQIIVNIAKGIEEESTKRLSEVIKEELPNNKVVVLSGPSHAEEVARDIPTTVVVSSKEMEYAKKIQDVFMTKKFRVYTNEDIIGVEIGGAVKNIIAVAAGISDGIGYGDNSKAAIMTRGIAEIMRIGEKLGGKRETFTGLTGIGDLIVTCTSIHSRNRRAGILIGQGIPVKEAVDQIGMVVEGIKACNAFYGLKEKLQVQMPITDALYKILFQGKDPKYTVYELMSRDKKSEIY</sequence>
<comment type="function">
    <text evidence="9">Catalyzes the reduction of the glycolytic intermediate dihydroxyacetone phosphate (DHAP) to sn-glycerol 3-phosphate (G3P), the key precursor for phospholipid synthesis.</text>
</comment>
<feature type="binding site" evidence="9">
    <location>
        <position position="255"/>
    </location>
    <ligand>
        <name>sn-glycerol 3-phosphate</name>
        <dbReference type="ChEBI" id="CHEBI:57597"/>
    </ligand>
</feature>
<keyword evidence="4 9" id="KW-0560">Oxidoreductase</keyword>
<evidence type="ECO:0000256" key="9">
    <source>
        <dbReference type="HAMAP-Rule" id="MF_00394"/>
    </source>
</evidence>
<dbReference type="EMBL" id="JBJHZX010000013">
    <property type="protein sequence ID" value="MFL0195979.1"/>
    <property type="molecule type" value="Genomic_DNA"/>
</dbReference>
<keyword evidence="15" id="KW-1185">Reference proteome</keyword>
<dbReference type="InterPro" id="IPR013328">
    <property type="entry name" value="6PGD_dom2"/>
</dbReference>
<keyword evidence="6 9" id="KW-0443">Lipid metabolism</keyword>
<comment type="subcellular location">
    <subcellularLocation>
        <location evidence="9">Cytoplasm</location>
    </subcellularLocation>
</comment>
<feature type="binding site" evidence="9">
    <location>
        <position position="135"/>
    </location>
    <ligand>
        <name>sn-glycerol 3-phosphate</name>
        <dbReference type="ChEBI" id="CHEBI:57597"/>
    </ligand>
</feature>
<comment type="similarity">
    <text evidence="1 9 10">Belongs to the NAD-dependent glycerol-3-phosphate dehydrogenase family.</text>
</comment>
<feature type="binding site" evidence="9">
    <location>
        <position position="50"/>
    </location>
    <ligand>
        <name>NADPH</name>
        <dbReference type="ChEBI" id="CHEBI:57783"/>
    </ligand>
</feature>
<dbReference type="EC" id="1.1.1.94" evidence="9"/>
<evidence type="ECO:0000256" key="11">
    <source>
        <dbReference type="RuleBase" id="RU000439"/>
    </source>
</evidence>
<feature type="binding site" evidence="9">
    <location>
        <position position="253"/>
    </location>
    <ligand>
        <name>sn-glycerol 3-phosphate</name>
        <dbReference type="ChEBI" id="CHEBI:57597"/>
    </ligand>
</feature>
<feature type="binding site" evidence="9">
    <location>
        <position position="13"/>
    </location>
    <ligand>
        <name>NADPH</name>
        <dbReference type="ChEBI" id="CHEBI:57783"/>
    </ligand>
</feature>
<dbReference type="Pfam" id="PF01210">
    <property type="entry name" value="NAD_Gly3P_dh_N"/>
    <property type="match status" value="1"/>
</dbReference>
<reference evidence="14 15" key="1">
    <citation type="submission" date="2024-11" db="EMBL/GenBank/DDBJ databases">
        <authorList>
            <person name="Heng Y.C."/>
            <person name="Lim A.C.H."/>
            <person name="Lee J.K.Y."/>
            <person name="Kittelmann S."/>
        </authorList>
    </citation>
    <scope>NUCLEOTIDE SEQUENCE [LARGE SCALE GENOMIC DNA]</scope>
    <source>
        <strain evidence="14 15">WILCCON 0269</strain>
    </source>
</reference>
<dbReference type="PROSITE" id="PS00957">
    <property type="entry name" value="NAD_G3PDH"/>
    <property type="match status" value="1"/>
</dbReference>
<dbReference type="InterPro" id="IPR036291">
    <property type="entry name" value="NAD(P)-bd_dom_sf"/>
</dbReference>
<feature type="domain" description="Glycerol-3-phosphate dehydrogenase NAD-dependent C-terminal" evidence="13">
    <location>
        <begin position="179"/>
        <end position="318"/>
    </location>
</feature>
<feature type="binding site" evidence="9">
    <location>
        <position position="278"/>
    </location>
    <ligand>
        <name>NADPH</name>
        <dbReference type="ChEBI" id="CHEBI:57783"/>
    </ligand>
</feature>
<dbReference type="SUPFAM" id="SSF51735">
    <property type="entry name" value="NAD(P)-binding Rossmann-fold domains"/>
    <property type="match status" value="1"/>
</dbReference>
<evidence type="ECO:0000313" key="14">
    <source>
        <dbReference type="EMBL" id="MFL0195979.1"/>
    </source>
</evidence>
<gene>
    <name evidence="9" type="primary">gpsA</name>
    <name evidence="14" type="ORF">ACJDU8_10435</name>
</gene>
<feature type="binding site" evidence="9">
    <location>
        <position position="139"/>
    </location>
    <ligand>
        <name>NADPH</name>
        <dbReference type="ChEBI" id="CHEBI:57783"/>
    </ligand>
</feature>
<feature type="binding site" evidence="9">
    <location>
        <position position="107"/>
    </location>
    <ligand>
        <name>NADPH</name>
        <dbReference type="ChEBI" id="CHEBI:57783"/>
    </ligand>
</feature>
<keyword evidence="2 9" id="KW-0444">Lipid biosynthesis</keyword>
<evidence type="ECO:0000256" key="7">
    <source>
        <dbReference type="ARBA" id="ARBA00023209"/>
    </source>
</evidence>
<dbReference type="NCBIfam" id="NF000942">
    <property type="entry name" value="PRK00094.1-4"/>
    <property type="match status" value="1"/>
</dbReference>
<evidence type="ECO:0000256" key="3">
    <source>
        <dbReference type="ARBA" id="ARBA00022857"/>
    </source>
</evidence>
<comment type="caution">
    <text evidence="14">The sequence shown here is derived from an EMBL/GenBank/DDBJ whole genome shotgun (WGS) entry which is preliminary data.</text>
</comment>
<dbReference type="InterPro" id="IPR011128">
    <property type="entry name" value="G3P_DH_NAD-dep_N"/>
</dbReference>
<dbReference type="SUPFAM" id="SSF48179">
    <property type="entry name" value="6-phosphogluconate dehydrogenase C-terminal domain-like"/>
    <property type="match status" value="1"/>
</dbReference>
<dbReference type="HAMAP" id="MF_00394">
    <property type="entry name" value="NAD_Glyc3P_dehydrog"/>
    <property type="match status" value="1"/>
</dbReference>
<keyword evidence="5 9" id="KW-0520">NAD</keyword>
<name>A0ABW8SIZ5_9CLOT</name>
<evidence type="ECO:0000256" key="6">
    <source>
        <dbReference type="ARBA" id="ARBA00023098"/>
    </source>
</evidence>
<feature type="binding site" evidence="9">
    <location>
        <position position="254"/>
    </location>
    <ligand>
        <name>sn-glycerol 3-phosphate</name>
        <dbReference type="ChEBI" id="CHEBI:57597"/>
    </ligand>
</feature>
<evidence type="ECO:0000256" key="2">
    <source>
        <dbReference type="ARBA" id="ARBA00022516"/>
    </source>
</evidence>
<comment type="catalytic activity">
    <reaction evidence="9">
        <text>sn-glycerol 3-phosphate + NAD(+) = dihydroxyacetone phosphate + NADH + H(+)</text>
        <dbReference type="Rhea" id="RHEA:11092"/>
        <dbReference type="ChEBI" id="CHEBI:15378"/>
        <dbReference type="ChEBI" id="CHEBI:57540"/>
        <dbReference type="ChEBI" id="CHEBI:57597"/>
        <dbReference type="ChEBI" id="CHEBI:57642"/>
        <dbReference type="ChEBI" id="CHEBI:57945"/>
        <dbReference type="EC" id="1.1.1.94"/>
    </reaction>
</comment>
<dbReference type="GO" id="GO:0047952">
    <property type="term" value="F:glycerol-3-phosphate dehydrogenase [NAD(P)+] activity"/>
    <property type="evidence" value="ECO:0007669"/>
    <property type="project" value="UniProtKB-EC"/>
</dbReference>
<feature type="binding site" evidence="9">
    <location>
        <position position="34"/>
    </location>
    <ligand>
        <name>NADPH</name>
        <dbReference type="ChEBI" id="CHEBI:57783"/>
    </ligand>
</feature>
<feature type="binding site" evidence="9">
    <location>
        <position position="33"/>
    </location>
    <ligand>
        <name>NADPH</name>
        <dbReference type="ChEBI" id="CHEBI:57783"/>
    </ligand>
</feature>
<feature type="binding site" evidence="9">
    <location>
        <position position="243"/>
    </location>
    <ligand>
        <name>sn-glycerol 3-phosphate</name>
        <dbReference type="ChEBI" id="CHEBI:57597"/>
    </ligand>
</feature>
<feature type="binding site" evidence="9">
    <location>
        <position position="107"/>
    </location>
    <ligand>
        <name>sn-glycerol 3-phosphate</name>
        <dbReference type="ChEBI" id="CHEBI:57597"/>
    </ligand>
</feature>
<protein>
    <recommendedName>
        <fullName evidence="9">Glycerol-3-phosphate dehydrogenase [NAD(P)+]</fullName>
        <ecNumber evidence="9">1.1.1.94</ecNumber>
    </recommendedName>
    <alternativeName>
        <fullName evidence="9">NAD(P)(+)-dependent glycerol-3-phosphate dehydrogenase</fullName>
    </alternativeName>
    <alternativeName>
        <fullName evidence="9">NAD(P)H-dependent dihydroxyacetone-phosphate reductase</fullName>
    </alternativeName>
</protein>
<keyword evidence="8 9" id="KW-1208">Phospholipid metabolism</keyword>
<dbReference type="Proteomes" id="UP001623660">
    <property type="component" value="Unassembled WGS sequence"/>
</dbReference>
<evidence type="ECO:0000313" key="15">
    <source>
        <dbReference type="Proteomes" id="UP001623660"/>
    </source>
</evidence>
<evidence type="ECO:0000256" key="4">
    <source>
        <dbReference type="ARBA" id="ARBA00023002"/>
    </source>
</evidence>
<comment type="pathway">
    <text evidence="9">Membrane lipid metabolism; glycerophospholipid metabolism.</text>
</comment>
<evidence type="ECO:0000259" key="13">
    <source>
        <dbReference type="Pfam" id="PF07479"/>
    </source>
</evidence>
<dbReference type="PIRSF" id="PIRSF000114">
    <property type="entry name" value="Glycerol-3-P_dh"/>
    <property type="match status" value="1"/>
</dbReference>
<dbReference type="InterPro" id="IPR008927">
    <property type="entry name" value="6-PGluconate_DH-like_C_sf"/>
</dbReference>
<dbReference type="NCBIfam" id="NF000940">
    <property type="entry name" value="PRK00094.1-2"/>
    <property type="match status" value="1"/>
</dbReference>
<organism evidence="14 15">
    <name type="scientific">Candidatus Clostridium eludens</name>
    <dbReference type="NCBI Taxonomy" id="3381663"/>
    <lineage>
        <taxon>Bacteria</taxon>
        <taxon>Bacillati</taxon>
        <taxon>Bacillota</taxon>
        <taxon>Clostridia</taxon>
        <taxon>Eubacteriales</taxon>
        <taxon>Clostridiaceae</taxon>
        <taxon>Clostridium</taxon>
    </lineage>
</organism>
<evidence type="ECO:0000256" key="1">
    <source>
        <dbReference type="ARBA" id="ARBA00011009"/>
    </source>
</evidence>